<dbReference type="Pfam" id="PF24793">
    <property type="entry name" value="GINT1_N"/>
    <property type="match status" value="1"/>
</dbReference>
<comment type="caution">
    <text evidence="2">The sequence shown here is derived from an EMBL/GenBank/DDBJ whole genome shotgun (WGS) entry which is preliminary data.</text>
</comment>
<evidence type="ECO:0000259" key="1">
    <source>
        <dbReference type="Pfam" id="PF24793"/>
    </source>
</evidence>
<organism evidence="2 3">
    <name type="scientific">Prunus yedoensis var. nudiflora</name>
    <dbReference type="NCBI Taxonomy" id="2094558"/>
    <lineage>
        <taxon>Eukaryota</taxon>
        <taxon>Viridiplantae</taxon>
        <taxon>Streptophyta</taxon>
        <taxon>Embryophyta</taxon>
        <taxon>Tracheophyta</taxon>
        <taxon>Spermatophyta</taxon>
        <taxon>Magnoliopsida</taxon>
        <taxon>eudicotyledons</taxon>
        <taxon>Gunneridae</taxon>
        <taxon>Pentapetalae</taxon>
        <taxon>rosids</taxon>
        <taxon>fabids</taxon>
        <taxon>Rosales</taxon>
        <taxon>Rosaceae</taxon>
        <taxon>Amygdaloideae</taxon>
        <taxon>Amygdaleae</taxon>
        <taxon>Prunus</taxon>
    </lineage>
</organism>
<feature type="domain" description="Glucosamine inositolphosphorylceramide transferase 1 N-terminal" evidence="1">
    <location>
        <begin position="1"/>
        <end position="43"/>
    </location>
</feature>
<dbReference type="InterPro" id="IPR056442">
    <property type="entry name" value="GINT1_N"/>
</dbReference>
<evidence type="ECO:0000313" key="2">
    <source>
        <dbReference type="EMBL" id="PQM36365.1"/>
    </source>
</evidence>
<dbReference type="EMBL" id="PJQY01003556">
    <property type="protein sequence ID" value="PQM36365.1"/>
    <property type="molecule type" value="Genomic_DNA"/>
</dbReference>
<dbReference type="GO" id="GO:0016740">
    <property type="term" value="F:transferase activity"/>
    <property type="evidence" value="ECO:0007669"/>
    <property type="project" value="UniProtKB-KW"/>
</dbReference>
<reference evidence="2 3" key="1">
    <citation type="submission" date="2018-02" db="EMBL/GenBank/DDBJ databases">
        <title>Draft genome of wild Prunus yedoensis var. nudiflora.</title>
        <authorList>
            <person name="Baek S."/>
            <person name="Kim J.-H."/>
            <person name="Choi K."/>
            <person name="Kim G.-B."/>
            <person name="Cho A."/>
            <person name="Jang H."/>
            <person name="Shin C.-H."/>
            <person name="Yu H.-J."/>
            <person name="Mun J.-H."/>
        </authorList>
    </citation>
    <scope>NUCLEOTIDE SEQUENCE [LARGE SCALE GENOMIC DNA]</scope>
    <source>
        <strain evidence="3">cv. Jeju island</strain>
        <tissue evidence="2">Leaf</tissue>
    </source>
</reference>
<evidence type="ECO:0000313" key="3">
    <source>
        <dbReference type="Proteomes" id="UP000250321"/>
    </source>
</evidence>
<accession>A0A314UFR2</accession>
<gene>
    <name evidence="2" type="ORF">Pyn_38109</name>
</gene>
<protein>
    <submittedName>
        <fullName evidence="2">Glycosyltransferase family protein 64 protein C5-like</fullName>
    </submittedName>
</protein>
<sequence>MNAWRDKTAAWPVANPVVTCASVSDAGFPSNFVADPFLYVQVIALVSIQIS</sequence>
<name>A0A314UFR2_PRUYE</name>
<dbReference type="STRING" id="2094558.A0A314UFR2"/>
<dbReference type="Proteomes" id="UP000250321">
    <property type="component" value="Unassembled WGS sequence"/>
</dbReference>
<keyword evidence="3" id="KW-1185">Reference proteome</keyword>
<proteinExistence type="predicted"/>
<dbReference type="AlphaFoldDB" id="A0A314UFR2"/>
<keyword evidence="2" id="KW-0808">Transferase</keyword>
<dbReference type="OrthoDB" id="1719748at2759"/>